<sequence length="66" mass="8023">MDTRMPRQDPRHAVLFELLRQQSLSARITDRQRWRARIDRRDTAFARLKDQAERSWRRPPEPPRAG</sequence>
<dbReference type="AlphaFoldDB" id="A0A1H5WK89"/>
<dbReference type="EMBL" id="FNVD01000008">
    <property type="protein sequence ID" value="SEF99327.1"/>
    <property type="molecule type" value="Genomic_DNA"/>
</dbReference>
<dbReference type="Proteomes" id="UP000236742">
    <property type="component" value="Unassembled WGS sequence"/>
</dbReference>
<dbReference type="RefSeq" id="WP_104008132.1">
    <property type="nucleotide sequence ID" value="NZ_JBHSVS010000007.1"/>
</dbReference>
<reference evidence="1 2" key="1">
    <citation type="submission" date="2016-10" db="EMBL/GenBank/DDBJ databases">
        <authorList>
            <person name="de Groot N.N."/>
        </authorList>
    </citation>
    <scope>NUCLEOTIDE SEQUENCE [LARGE SCALE GENOMIC DNA]</scope>
    <source>
        <strain evidence="1 2">DSM 23413</strain>
    </source>
</reference>
<accession>A0A1H5WK89</accession>
<keyword evidence="2" id="KW-1185">Reference proteome</keyword>
<name>A0A1H5WK89_9RHOB</name>
<protein>
    <submittedName>
        <fullName evidence="1">Uncharacterized protein</fullName>
    </submittedName>
</protein>
<proteinExistence type="predicted"/>
<organism evidence="1 2">
    <name type="scientific">Jhaorihella thermophila</name>
    <dbReference type="NCBI Taxonomy" id="488547"/>
    <lineage>
        <taxon>Bacteria</taxon>
        <taxon>Pseudomonadati</taxon>
        <taxon>Pseudomonadota</taxon>
        <taxon>Alphaproteobacteria</taxon>
        <taxon>Rhodobacterales</taxon>
        <taxon>Paracoccaceae</taxon>
        <taxon>Jhaorihella</taxon>
    </lineage>
</organism>
<gene>
    <name evidence="1" type="ORF">SAMN05421751_10853</name>
</gene>
<evidence type="ECO:0000313" key="2">
    <source>
        <dbReference type="Proteomes" id="UP000236742"/>
    </source>
</evidence>
<evidence type="ECO:0000313" key="1">
    <source>
        <dbReference type="EMBL" id="SEF99327.1"/>
    </source>
</evidence>